<dbReference type="Gene3D" id="3.40.718.10">
    <property type="entry name" value="Isopropylmalate Dehydrogenase"/>
    <property type="match status" value="1"/>
</dbReference>
<dbReference type="Proteomes" id="UP001431783">
    <property type="component" value="Unassembled WGS sequence"/>
</dbReference>
<dbReference type="SUPFAM" id="SSF53659">
    <property type="entry name" value="Isocitrate/Isopropylmalate dehydrogenase-like"/>
    <property type="match status" value="1"/>
</dbReference>
<comment type="similarity">
    <text evidence="1">Belongs to the isocitrate and isopropylmalate dehydrogenases family.</text>
</comment>
<dbReference type="GO" id="GO:0005739">
    <property type="term" value="C:mitochondrion"/>
    <property type="evidence" value="ECO:0007669"/>
    <property type="project" value="TreeGrafter"/>
</dbReference>
<keyword evidence="2" id="KW-0816">Tricarboxylic acid cycle</keyword>
<dbReference type="InterPro" id="IPR024084">
    <property type="entry name" value="IsoPropMal-DH-like_dom"/>
</dbReference>
<name>A0AAW1TSF4_9CUCU</name>
<accession>A0AAW1TSF4</accession>
<sequence length="388" mass="43651">MIVMLQMKIIPPLISKSVKRQISEFLNVNTDTQFYKTPIPEKFQQLPFPLYGGFYTITTLPGTGISPELMDHVKNVLAIAPVNLNFEEITSPTSVKDEDNELYRITSSVFRNRVALKGSIEVTSKGAGMSQHNMSMRSKLDLYIAIIHCRAYPHVKCLNPGIDCIIARQNTEGDYLMLEHEAVKGNVEALKVVTRHKTEQYAIWALNYARAHRRKKVTIVHKEDIYVLADGIFVKTVLEQARDFRDLRFETMRLTPFIEKLLRRPEVFDFVMIPNLYGSSATNLICGALGGAGLLSKKSYSNYCAVFEPAVGDSAPHLKGKDCANPVAMLNAARDMLSYLRMYRGAGAIDYAVKRTLCHDKIQTPDIGGTATTSEFIDRVKYYVGSFM</sequence>
<proteinExistence type="inferred from homology"/>
<dbReference type="AlphaFoldDB" id="A0AAW1TSF4"/>
<reference evidence="4 5" key="1">
    <citation type="submission" date="2023-03" db="EMBL/GenBank/DDBJ databases">
        <title>Genome insight into feeding habits of ladybird beetles.</title>
        <authorList>
            <person name="Li H.-S."/>
            <person name="Huang Y.-H."/>
            <person name="Pang H."/>
        </authorList>
    </citation>
    <scope>NUCLEOTIDE SEQUENCE [LARGE SCALE GENOMIC DNA]</scope>
    <source>
        <strain evidence="4">SYSU_2023b</strain>
        <tissue evidence="4">Whole body</tissue>
    </source>
</reference>
<protein>
    <recommendedName>
        <fullName evidence="3">Isopropylmalate dehydrogenase-like domain-containing protein</fullName>
    </recommendedName>
</protein>
<evidence type="ECO:0000259" key="3">
    <source>
        <dbReference type="SMART" id="SM01329"/>
    </source>
</evidence>
<dbReference type="Pfam" id="PF00180">
    <property type="entry name" value="Iso_dh"/>
    <property type="match status" value="1"/>
</dbReference>
<evidence type="ECO:0000256" key="1">
    <source>
        <dbReference type="ARBA" id="ARBA00007769"/>
    </source>
</evidence>
<dbReference type="EMBL" id="JARQZJ010000005">
    <property type="protein sequence ID" value="KAK9871071.1"/>
    <property type="molecule type" value="Genomic_DNA"/>
</dbReference>
<gene>
    <name evidence="4" type="ORF">WA026_011352</name>
</gene>
<dbReference type="SMART" id="SM01329">
    <property type="entry name" value="Iso_dh"/>
    <property type="match status" value="1"/>
</dbReference>
<feature type="domain" description="Isopropylmalate dehydrogenase-like" evidence="3">
    <location>
        <begin position="56"/>
        <end position="380"/>
    </location>
</feature>
<evidence type="ECO:0000256" key="2">
    <source>
        <dbReference type="ARBA" id="ARBA00022532"/>
    </source>
</evidence>
<dbReference type="PANTHER" id="PTHR11835:SF60">
    <property type="entry name" value="ISOCITRATE DEHYDROGENASE [NAD] SUBUNIT, MITOCHONDRIAL"/>
    <property type="match status" value="1"/>
</dbReference>
<keyword evidence="5" id="KW-1185">Reference proteome</keyword>
<evidence type="ECO:0000313" key="5">
    <source>
        <dbReference type="Proteomes" id="UP001431783"/>
    </source>
</evidence>
<organism evidence="4 5">
    <name type="scientific">Henosepilachna vigintioctopunctata</name>
    <dbReference type="NCBI Taxonomy" id="420089"/>
    <lineage>
        <taxon>Eukaryota</taxon>
        <taxon>Metazoa</taxon>
        <taxon>Ecdysozoa</taxon>
        <taxon>Arthropoda</taxon>
        <taxon>Hexapoda</taxon>
        <taxon>Insecta</taxon>
        <taxon>Pterygota</taxon>
        <taxon>Neoptera</taxon>
        <taxon>Endopterygota</taxon>
        <taxon>Coleoptera</taxon>
        <taxon>Polyphaga</taxon>
        <taxon>Cucujiformia</taxon>
        <taxon>Coccinelloidea</taxon>
        <taxon>Coccinellidae</taxon>
        <taxon>Epilachninae</taxon>
        <taxon>Epilachnini</taxon>
        <taxon>Henosepilachna</taxon>
    </lineage>
</organism>
<dbReference type="GO" id="GO:0006102">
    <property type="term" value="P:isocitrate metabolic process"/>
    <property type="evidence" value="ECO:0007669"/>
    <property type="project" value="TreeGrafter"/>
</dbReference>
<dbReference type="PANTHER" id="PTHR11835">
    <property type="entry name" value="DECARBOXYLATING DEHYDROGENASES-ISOCITRATE, ISOPROPYLMALATE, TARTRATE"/>
    <property type="match status" value="1"/>
</dbReference>
<dbReference type="GO" id="GO:0006099">
    <property type="term" value="P:tricarboxylic acid cycle"/>
    <property type="evidence" value="ECO:0007669"/>
    <property type="project" value="UniProtKB-KW"/>
</dbReference>
<evidence type="ECO:0000313" key="4">
    <source>
        <dbReference type="EMBL" id="KAK9871071.1"/>
    </source>
</evidence>
<comment type="caution">
    <text evidence="4">The sequence shown here is derived from an EMBL/GenBank/DDBJ whole genome shotgun (WGS) entry which is preliminary data.</text>
</comment>